<gene>
    <name evidence="8" type="ORF">APT59_06730</name>
</gene>
<evidence type="ECO:0000259" key="7">
    <source>
        <dbReference type="PROSITE" id="PS51160"/>
    </source>
</evidence>
<dbReference type="NCBIfam" id="NF011022">
    <property type="entry name" value="PRK14451.1"/>
    <property type="match status" value="1"/>
</dbReference>
<dbReference type="Gene3D" id="3.30.70.100">
    <property type="match status" value="1"/>
</dbReference>
<dbReference type="Pfam" id="PF00708">
    <property type="entry name" value="Acylphosphatase"/>
    <property type="match status" value="1"/>
</dbReference>
<dbReference type="SUPFAM" id="SSF54975">
    <property type="entry name" value="Acylphosphatase/BLUF domain-like"/>
    <property type="match status" value="1"/>
</dbReference>
<evidence type="ECO:0000256" key="3">
    <source>
        <dbReference type="ARBA" id="ARBA00015991"/>
    </source>
</evidence>
<comment type="catalytic activity">
    <reaction evidence="4 5">
        <text>an acyl phosphate + H2O = a carboxylate + phosphate + H(+)</text>
        <dbReference type="Rhea" id="RHEA:14965"/>
        <dbReference type="ChEBI" id="CHEBI:15377"/>
        <dbReference type="ChEBI" id="CHEBI:15378"/>
        <dbReference type="ChEBI" id="CHEBI:29067"/>
        <dbReference type="ChEBI" id="CHEBI:43474"/>
        <dbReference type="ChEBI" id="CHEBI:59918"/>
        <dbReference type="EC" id="3.6.1.7"/>
    </reaction>
</comment>
<dbReference type="EMBL" id="CP013987">
    <property type="protein sequence ID" value="ALZ83919.1"/>
    <property type="molecule type" value="Genomic_DNA"/>
</dbReference>
<dbReference type="PANTHER" id="PTHR47268">
    <property type="entry name" value="ACYLPHOSPHATASE"/>
    <property type="match status" value="1"/>
</dbReference>
<dbReference type="PRINTS" id="PR00112">
    <property type="entry name" value="ACYLPHPHTASE"/>
</dbReference>
<dbReference type="InterPro" id="IPR001792">
    <property type="entry name" value="Acylphosphatase-like_dom"/>
</dbReference>
<dbReference type="Proteomes" id="UP000064137">
    <property type="component" value="Chromosome"/>
</dbReference>
<evidence type="ECO:0000256" key="6">
    <source>
        <dbReference type="RuleBase" id="RU004168"/>
    </source>
</evidence>
<dbReference type="InterPro" id="IPR017968">
    <property type="entry name" value="Acylphosphatase_CS"/>
</dbReference>
<dbReference type="KEGG" id="por:APT59_06730"/>
<evidence type="ECO:0000256" key="5">
    <source>
        <dbReference type="PROSITE-ProRule" id="PRU00520"/>
    </source>
</evidence>
<dbReference type="PANTHER" id="PTHR47268:SF4">
    <property type="entry name" value="ACYLPHOSPHATASE"/>
    <property type="match status" value="1"/>
</dbReference>
<accession>A0A0U4P571</accession>
<evidence type="ECO:0000256" key="2">
    <source>
        <dbReference type="ARBA" id="ARBA00012150"/>
    </source>
</evidence>
<keyword evidence="5" id="KW-0378">Hydrolase</keyword>
<evidence type="ECO:0000313" key="9">
    <source>
        <dbReference type="Proteomes" id="UP000064137"/>
    </source>
</evidence>
<dbReference type="PROSITE" id="PS00151">
    <property type="entry name" value="ACYLPHOSPHATASE_2"/>
    <property type="match status" value="1"/>
</dbReference>
<sequence>MMRDGAARHGLISGRVQGVYYRESTRQEAQRLGVTGWVRNLADGRVECHLEGSVEALAQLERWLWQGPAAARVTEVVLEEVACEGFTDFQVRRTDA</sequence>
<dbReference type="InterPro" id="IPR020456">
    <property type="entry name" value="Acylphosphatase"/>
</dbReference>
<proteinExistence type="inferred from homology"/>
<feature type="domain" description="Acylphosphatase-like" evidence="7">
    <location>
        <begin position="7"/>
        <end position="93"/>
    </location>
</feature>
<evidence type="ECO:0000313" key="8">
    <source>
        <dbReference type="EMBL" id="ALZ83919.1"/>
    </source>
</evidence>
<evidence type="ECO:0000256" key="1">
    <source>
        <dbReference type="ARBA" id="ARBA00005614"/>
    </source>
</evidence>
<protein>
    <recommendedName>
        <fullName evidence="3 5">acylphosphatase</fullName>
        <ecNumber evidence="2 5">3.6.1.7</ecNumber>
    </recommendedName>
</protein>
<dbReference type="GO" id="GO:0003998">
    <property type="term" value="F:acylphosphatase activity"/>
    <property type="evidence" value="ECO:0007669"/>
    <property type="project" value="UniProtKB-EC"/>
</dbReference>
<feature type="active site" evidence="5">
    <location>
        <position position="40"/>
    </location>
</feature>
<dbReference type="InterPro" id="IPR036046">
    <property type="entry name" value="Acylphosphatase-like_dom_sf"/>
</dbReference>
<dbReference type="PROSITE" id="PS51160">
    <property type="entry name" value="ACYLPHOSPHATASE_3"/>
    <property type="match status" value="1"/>
</dbReference>
<organism evidence="8 9">
    <name type="scientific">Pseudomonas oryzihabitans</name>
    <dbReference type="NCBI Taxonomy" id="47885"/>
    <lineage>
        <taxon>Bacteria</taxon>
        <taxon>Pseudomonadati</taxon>
        <taxon>Pseudomonadota</taxon>
        <taxon>Gammaproteobacteria</taxon>
        <taxon>Pseudomonadales</taxon>
        <taxon>Pseudomonadaceae</taxon>
        <taxon>Pseudomonas</taxon>
    </lineage>
</organism>
<dbReference type="AlphaFoldDB" id="A0A0U4P571"/>
<name>A0A0U4P571_9PSED</name>
<evidence type="ECO:0000256" key="4">
    <source>
        <dbReference type="ARBA" id="ARBA00047645"/>
    </source>
</evidence>
<reference evidence="8 9" key="1">
    <citation type="submission" date="2016-01" db="EMBL/GenBank/DDBJ databases">
        <title>Annotation of Pseudomonas oryzihabitans USDA-ARS-USMARC-56511.</title>
        <authorList>
            <person name="Harhay G.P."/>
            <person name="Harhay D.M."/>
            <person name="Smith T.P.L."/>
            <person name="Bono J.L."/>
            <person name="Heaton M.P."/>
            <person name="Clawson M.L."/>
            <person name="Chitko-Mckown C.G."/>
            <person name="Capik S.F."/>
            <person name="DeDonder K.D."/>
            <person name="Apley M.D."/>
            <person name="Lubbers B.V."/>
            <person name="White B.J."/>
            <person name="Larson R.L."/>
        </authorList>
    </citation>
    <scope>NUCLEOTIDE SEQUENCE [LARGE SCALE GENOMIC DNA]</scope>
    <source>
        <strain evidence="8 9">USDA-ARS-USMARC-56511</strain>
    </source>
</reference>
<dbReference type="NCBIfam" id="NF011014">
    <property type="entry name" value="PRK14442.1"/>
    <property type="match status" value="1"/>
</dbReference>
<feature type="active site" evidence="5">
    <location>
        <position position="22"/>
    </location>
</feature>
<dbReference type="EC" id="3.6.1.7" evidence="2 5"/>
<comment type="similarity">
    <text evidence="1 6">Belongs to the acylphosphatase family.</text>
</comment>